<dbReference type="Proteomes" id="UP000230069">
    <property type="component" value="Unassembled WGS sequence"/>
</dbReference>
<dbReference type="Pfam" id="PF15699">
    <property type="entry name" value="NPR1_interact"/>
    <property type="match status" value="1"/>
</dbReference>
<feature type="region of interest" description="Disordered" evidence="4">
    <location>
        <begin position="1"/>
        <end position="26"/>
    </location>
</feature>
<evidence type="ECO:0000256" key="4">
    <source>
        <dbReference type="SAM" id="MobiDB-lite"/>
    </source>
</evidence>
<organism evidence="5 6">
    <name type="scientific">Aquilegia coerulea</name>
    <name type="common">Rocky mountain columbine</name>
    <dbReference type="NCBI Taxonomy" id="218851"/>
    <lineage>
        <taxon>Eukaryota</taxon>
        <taxon>Viridiplantae</taxon>
        <taxon>Streptophyta</taxon>
        <taxon>Embryophyta</taxon>
        <taxon>Tracheophyta</taxon>
        <taxon>Spermatophyta</taxon>
        <taxon>Magnoliopsida</taxon>
        <taxon>Ranunculales</taxon>
        <taxon>Ranunculaceae</taxon>
        <taxon>Thalictroideae</taxon>
        <taxon>Aquilegia</taxon>
    </lineage>
</organism>
<keyword evidence="3" id="KW-0539">Nucleus</keyword>
<comment type="subcellular location">
    <subcellularLocation>
        <location evidence="1">Nucleus</location>
    </subcellularLocation>
</comment>
<evidence type="ECO:0008006" key="7">
    <source>
        <dbReference type="Google" id="ProtNLM"/>
    </source>
</evidence>
<dbReference type="EMBL" id="KZ305020">
    <property type="protein sequence ID" value="PIA60881.1"/>
    <property type="molecule type" value="Genomic_DNA"/>
</dbReference>
<evidence type="ECO:0000256" key="2">
    <source>
        <dbReference type="ARBA" id="ARBA00009937"/>
    </source>
</evidence>
<reference evidence="5 6" key="1">
    <citation type="submission" date="2017-09" db="EMBL/GenBank/DDBJ databases">
        <title>WGS assembly of Aquilegia coerulea Goldsmith.</title>
        <authorList>
            <person name="Hodges S."/>
            <person name="Kramer E."/>
            <person name="Nordborg M."/>
            <person name="Tomkins J."/>
            <person name="Borevitz J."/>
            <person name="Derieg N."/>
            <person name="Yan J."/>
            <person name="Mihaltcheva S."/>
            <person name="Hayes R.D."/>
            <person name="Rokhsar D."/>
        </authorList>
    </citation>
    <scope>NUCLEOTIDE SEQUENCE [LARGE SCALE GENOMIC DNA]</scope>
    <source>
        <strain evidence="6">cv. Goldsmith</strain>
    </source>
</reference>
<proteinExistence type="inferred from homology"/>
<feature type="compositionally biased region" description="Low complexity" evidence="4">
    <location>
        <begin position="92"/>
        <end position="113"/>
    </location>
</feature>
<comment type="similarity">
    <text evidence="2">Belongs to the NPR1-interactor family.</text>
</comment>
<evidence type="ECO:0000313" key="5">
    <source>
        <dbReference type="EMBL" id="PIA60881.1"/>
    </source>
</evidence>
<evidence type="ECO:0000256" key="3">
    <source>
        <dbReference type="ARBA" id="ARBA00023242"/>
    </source>
</evidence>
<accession>A0A2G5EYS8</accession>
<sequence>MEKEMWKKKKKRSIIPDHEEENDDDDEKMEKFYALIRNYHESRIRRRNELENELMNKKNKQLPVVWIPSFEFTDFSDHHQECALIQGRRTNSSSSSVTLDVSSSSPCSNNNNNDKLVVEMKSRSSTETNVDLKLTL</sequence>
<dbReference type="InterPro" id="IPR031425">
    <property type="entry name" value="NPR1/NH1-interacting"/>
</dbReference>
<name>A0A2G5EYS8_AQUCA</name>
<evidence type="ECO:0000313" key="6">
    <source>
        <dbReference type="Proteomes" id="UP000230069"/>
    </source>
</evidence>
<protein>
    <recommendedName>
        <fullName evidence="7">Protein NIM1-INTERACTING 1</fullName>
    </recommendedName>
</protein>
<feature type="compositionally biased region" description="Basic residues" evidence="4">
    <location>
        <begin position="1"/>
        <end position="13"/>
    </location>
</feature>
<gene>
    <name evidence="5" type="ORF">AQUCO_00300416v1</name>
</gene>
<keyword evidence="6" id="KW-1185">Reference proteome</keyword>
<evidence type="ECO:0000256" key="1">
    <source>
        <dbReference type="ARBA" id="ARBA00004123"/>
    </source>
</evidence>
<feature type="region of interest" description="Disordered" evidence="4">
    <location>
        <begin position="86"/>
        <end position="113"/>
    </location>
</feature>
<dbReference type="GO" id="GO:0010112">
    <property type="term" value="P:regulation of systemic acquired resistance"/>
    <property type="evidence" value="ECO:0007669"/>
    <property type="project" value="InterPro"/>
</dbReference>
<dbReference type="AlphaFoldDB" id="A0A2G5EYS8"/>
<dbReference type="PANTHER" id="PTHR33669:SF1">
    <property type="entry name" value="PROTEIN NIM1-INTERACTING 1"/>
    <property type="match status" value="1"/>
</dbReference>
<dbReference type="InParanoid" id="A0A2G5EYS8"/>
<dbReference type="PANTHER" id="PTHR33669">
    <property type="entry name" value="PROTEIN NEGATIVE REGULATOR OF RESISTANCE"/>
    <property type="match status" value="1"/>
</dbReference>
<dbReference type="GO" id="GO:0005634">
    <property type="term" value="C:nucleus"/>
    <property type="evidence" value="ECO:0007669"/>
    <property type="project" value="UniProtKB-SubCell"/>
</dbReference>